<dbReference type="PANTHER" id="PTHR11764:SF20">
    <property type="entry name" value="LANOSTEROL SYNTHASE"/>
    <property type="match status" value="1"/>
</dbReference>
<feature type="domain" description="Squalene cyclase C-terminal" evidence="8">
    <location>
        <begin position="381"/>
        <end position="713"/>
    </location>
</feature>
<name>A0A8H2WQ90_9AGAM</name>
<dbReference type="Pfam" id="PF02466">
    <property type="entry name" value="Tim17"/>
    <property type="match status" value="1"/>
</dbReference>
<evidence type="ECO:0000256" key="7">
    <source>
        <dbReference type="SAM" id="MobiDB-lite"/>
    </source>
</evidence>
<dbReference type="Pfam" id="PF13243">
    <property type="entry name" value="SQHop_cyclase_C"/>
    <property type="match status" value="1"/>
</dbReference>
<dbReference type="CDD" id="cd02892">
    <property type="entry name" value="SQCY_1"/>
    <property type="match status" value="1"/>
</dbReference>
<dbReference type="AlphaFoldDB" id="A0A8H2WQ90"/>
<dbReference type="SUPFAM" id="SSF48239">
    <property type="entry name" value="Terpenoid cyclases/Protein prenyltransferases"/>
    <property type="match status" value="2"/>
</dbReference>
<evidence type="ECO:0000256" key="3">
    <source>
        <dbReference type="ARBA" id="ARBA00022737"/>
    </source>
</evidence>
<feature type="compositionally biased region" description="Polar residues" evidence="7">
    <location>
        <begin position="751"/>
        <end position="761"/>
    </location>
</feature>
<sequence length="969" mass="108523">MFGELDIPLDPKQPFTDYTHWRLRCSEGGRQIWYYLKDSELPSWPQTTGDKYWLGLPTELPELPPATDARSAARRGFEFYKHLQDEDGHWPGEYGGPMFLLPGLVIGSYVAGMGFEEAERLEMIRYLMNRASPVDGGWGLHIEGQSTVFGTALNYVAARLLGCSAAHPVLVRARETLHKFGGATGTPHWGKTWLSILNVYEWEGLNPIPPELWLLPEWLPFHPHRWWIHTRNVYIPMSYLYATRFKAPKDDLILALREELYVEPYDQIDWVNQRNNINPVDIYAPHTRILDFLNGVLGSYESCAIPPIRRKALDYCYNLIVMEDENTAHSTLAPVNKMLNLVVRAHVEGPDSLTYKLHEGTRRDFMWLGAEGMMMNGTNGSQLWDLSFISQALVESGFGEEEAVRPHLIKALHWLDECQIRDNPKFYKEAYRHTSKGAWPFSNKMQSYTVSDCTAEGLKAVLYLQEHMSYTPKLLSKERLCDAVDCMLTMQNSDGGFASYELVRGPKWLEFINPAEVFGDIMIEFTYPECTTSVITGLAHFKRVFPDYRRDEIENVTSKAIKYLHNAQKPEGGWFGSWGICFTYATMFALESLSLVNETYDNSSYAKRACEFLLSKQKPDGGWGESYQSCVQGVYVEHEMSQVVQTSWAALALMYAKYPHREPIERAVRLVMSRQLPDGSWAQEAIEGIFNKNCAISYPNFKFSFTIWMLGKAHEYLENLSRVTQSNLLFLKALRLSPLDDNPSDDPAMSFNGTPNGTPDGSSIARDDAAAYLRNASFSRGEHSAAPGAAVTAADLLNATSFDPSRLHPMAGISDKLDYLALDDEKTNALPGAGTALPSRGWSDDLCYGTGTTYLSGLALGGLYGVREGYSRPLSVSSTRLRVNSVLNSVTRRGSYFGNSAGVIALMYNVLNSSIDAWRGKHDVWGSMAAGGISGAIYKSTAGVRPALAAAGIMTGLAGTWSWIKRTII</sequence>
<gene>
    <name evidence="10" type="ORF">RDB_LOCUS15</name>
</gene>
<dbReference type="SFLD" id="SFLDG01016">
    <property type="entry name" value="Prenyltransferase_Like_2"/>
    <property type="match status" value="1"/>
</dbReference>
<protein>
    <recommendedName>
        <fullName evidence="12">Lanosterol synthase</fullName>
    </recommendedName>
</protein>
<dbReference type="InterPro" id="IPR018333">
    <property type="entry name" value="Squalene_cyclase"/>
</dbReference>
<evidence type="ECO:0000259" key="8">
    <source>
        <dbReference type="Pfam" id="PF13243"/>
    </source>
</evidence>
<accession>A0A8H2WQ90</accession>
<keyword evidence="6" id="KW-0413">Isomerase</keyword>
<feature type="domain" description="Squalene cyclase N-terminal" evidence="9">
    <location>
        <begin position="81"/>
        <end position="349"/>
    </location>
</feature>
<keyword evidence="2" id="KW-0444">Lipid biosynthesis</keyword>
<evidence type="ECO:0008006" key="12">
    <source>
        <dbReference type="Google" id="ProtNLM"/>
    </source>
</evidence>
<evidence type="ECO:0000256" key="4">
    <source>
        <dbReference type="ARBA" id="ARBA00022955"/>
    </source>
</evidence>
<dbReference type="EMBL" id="CAJMWW010000001">
    <property type="protein sequence ID" value="CAE6393786.1"/>
    <property type="molecule type" value="Genomic_DNA"/>
</dbReference>
<organism evidence="10 11">
    <name type="scientific">Rhizoctonia solani</name>
    <dbReference type="NCBI Taxonomy" id="456999"/>
    <lineage>
        <taxon>Eukaryota</taxon>
        <taxon>Fungi</taxon>
        <taxon>Dikarya</taxon>
        <taxon>Basidiomycota</taxon>
        <taxon>Agaricomycotina</taxon>
        <taxon>Agaricomycetes</taxon>
        <taxon>Cantharellales</taxon>
        <taxon>Ceratobasidiaceae</taxon>
        <taxon>Rhizoctonia</taxon>
    </lineage>
</organism>
<dbReference type="PANTHER" id="PTHR11764">
    <property type="entry name" value="TERPENE CYCLASE/MUTASE FAMILY MEMBER"/>
    <property type="match status" value="1"/>
</dbReference>
<evidence type="ECO:0000256" key="1">
    <source>
        <dbReference type="ARBA" id="ARBA00009755"/>
    </source>
</evidence>
<evidence type="ECO:0000313" key="11">
    <source>
        <dbReference type="Proteomes" id="UP000663841"/>
    </source>
</evidence>
<dbReference type="InterPro" id="IPR032696">
    <property type="entry name" value="SQ_cyclase_C"/>
</dbReference>
<dbReference type="Pfam" id="PF13249">
    <property type="entry name" value="SQHop_cyclase_N"/>
    <property type="match status" value="1"/>
</dbReference>
<comment type="similarity">
    <text evidence="1">Belongs to the terpene cyclase/mutase family.</text>
</comment>
<dbReference type="Gene3D" id="6.20.120.20">
    <property type="match status" value="1"/>
</dbReference>
<evidence type="ECO:0000259" key="9">
    <source>
        <dbReference type="Pfam" id="PF13249"/>
    </source>
</evidence>
<dbReference type="Gene3D" id="1.50.10.20">
    <property type="match status" value="2"/>
</dbReference>
<evidence type="ECO:0000256" key="5">
    <source>
        <dbReference type="ARBA" id="ARBA00023098"/>
    </source>
</evidence>
<keyword evidence="5" id="KW-0443">Lipid metabolism</keyword>
<dbReference type="FunFam" id="1.50.10.20:FF:000003">
    <property type="entry name" value="Terpene cyclase/mutase family member"/>
    <property type="match status" value="1"/>
</dbReference>
<dbReference type="GO" id="GO:0000250">
    <property type="term" value="F:lanosterol synthase activity"/>
    <property type="evidence" value="ECO:0007669"/>
    <property type="project" value="UniProtKB-ARBA"/>
</dbReference>
<evidence type="ECO:0000256" key="6">
    <source>
        <dbReference type="ARBA" id="ARBA00023235"/>
    </source>
</evidence>
<dbReference type="GO" id="GO:0005811">
    <property type="term" value="C:lipid droplet"/>
    <property type="evidence" value="ECO:0007669"/>
    <property type="project" value="InterPro"/>
</dbReference>
<proteinExistence type="inferred from homology"/>
<dbReference type="Proteomes" id="UP000663841">
    <property type="component" value="Unassembled WGS sequence"/>
</dbReference>
<evidence type="ECO:0000256" key="2">
    <source>
        <dbReference type="ARBA" id="ARBA00022516"/>
    </source>
</evidence>
<dbReference type="InterPro" id="IPR032697">
    <property type="entry name" value="SQ_cyclase_N"/>
</dbReference>
<evidence type="ECO:0000313" key="10">
    <source>
        <dbReference type="EMBL" id="CAE6393786.1"/>
    </source>
</evidence>
<reference evidence="10" key="1">
    <citation type="submission" date="2021-01" db="EMBL/GenBank/DDBJ databases">
        <authorList>
            <person name="Kaushik A."/>
        </authorList>
    </citation>
    <scope>NUCLEOTIDE SEQUENCE</scope>
    <source>
        <strain evidence="10">AG3-T5</strain>
    </source>
</reference>
<keyword evidence="4" id="KW-0752">Steroid biosynthesis</keyword>
<keyword evidence="3" id="KW-0677">Repeat</keyword>
<feature type="region of interest" description="Disordered" evidence="7">
    <location>
        <begin position="742"/>
        <end position="764"/>
    </location>
</feature>
<dbReference type="InterPro" id="IPR008930">
    <property type="entry name" value="Terpenoid_cyclase/PrenylTrfase"/>
</dbReference>
<comment type="caution">
    <text evidence="10">The sequence shown here is derived from an EMBL/GenBank/DDBJ whole genome shotgun (WGS) entry which is preliminary data.</text>
</comment>
<dbReference type="GO" id="GO:0016104">
    <property type="term" value="P:triterpenoid biosynthetic process"/>
    <property type="evidence" value="ECO:0007669"/>
    <property type="project" value="InterPro"/>
</dbReference>
<dbReference type="GO" id="GO:0006696">
    <property type="term" value="P:ergosterol biosynthetic process"/>
    <property type="evidence" value="ECO:0007669"/>
    <property type="project" value="TreeGrafter"/>
</dbReference>
<dbReference type="NCBIfam" id="TIGR01787">
    <property type="entry name" value="squalene_cyclas"/>
    <property type="match status" value="1"/>
</dbReference>